<dbReference type="RefSeq" id="WP_154535466.1">
    <property type="nucleotide sequence ID" value="NZ_VUNG01000058.1"/>
</dbReference>
<dbReference type="Gene3D" id="1.10.150.130">
    <property type="match status" value="1"/>
</dbReference>
<keyword evidence="6" id="KW-1185">Reference proteome</keyword>
<dbReference type="InterPro" id="IPR002104">
    <property type="entry name" value="Integrase_catalytic"/>
</dbReference>
<dbReference type="InterPro" id="IPR025269">
    <property type="entry name" value="SAM-like_dom"/>
</dbReference>
<reference evidence="5 6" key="1">
    <citation type="submission" date="2019-08" db="EMBL/GenBank/DDBJ databases">
        <title>In-depth cultivation of the pig gut microbiome towards novel bacterial diversity and tailored functional studies.</title>
        <authorList>
            <person name="Wylensek D."/>
            <person name="Hitch T.C.A."/>
            <person name="Clavel T."/>
        </authorList>
    </citation>
    <scope>NUCLEOTIDE SEQUENCE [LARGE SCALE GENOMIC DNA]</scope>
    <source>
        <strain evidence="5 6">LKV-178-WT-2A</strain>
    </source>
</reference>
<feature type="domain" description="Tyr recombinase" evidence="4">
    <location>
        <begin position="240"/>
        <end position="449"/>
    </location>
</feature>
<dbReference type="InterPro" id="IPR011010">
    <property type="entry name" value="DNA_brk_join_enz"/>
</dbReference>
<comment type="caution">
    <text evidence="5">The sequence shown here is derived from an EMBL/GenBank/DDBJ whole genome shotgun (WGS) entry which is preliminary data.</text>
</comment>
<keyword evidence="2" id="KW-0238">DNA-binding</keyword>
<dbReference type="GO" id="GO:0006310">
    <property type="term" value="P:DNA recombination"/>
    <property type="evidence" value="ECO:0007669"/>
    <property type="project" value="UniProtKB-KW"/>
</dbReference>
<dbReference type="AlphaFoldDB" id="A0A7K0KIW3"/>
<gene>
    <name evidence="5" type="ORF">FYJ73_14530</name>
</gene>
<dbReference type="Pfam" id="PF00589">
    <property type="entry name" value="Phage_integrase"/>
    <property type="match status" value="1"/>
</dbReference>
<dbReference type="Gene3D" id="1.10.443.10">
    <property type="entry name" value="Intergrase catalytic core"/>
    <property type="match status" value="1"/>
</dbReference>
<evidence type="ECO:0000259" key="4">
    <source>
        <dbReference type="PROSITE" id="PS51898"/>
    </source>
</evidence>
<sequence length="483" mass="56079">MTSNLKTSYGNYIERNCTVSITLDKRTSRKDVKVYPLSVRFTISRKRWYHHVGGSYSEKDFSEICNVQTSRSPKFEIKRQWISILGEYSDMLARLNVGHELSLELIRNAITGNGLVSNVNFLTAWQEVIDNLKKEDRYGTAESYQCGLNSFKKILGEDNIKGFKIDKELLSEWNEGMLNGVKRGRKRIGKISDTTRGIYLRVCRVIWNECIRRGYMLNVEYPFSNKRGRDTISIPRGATRKGEFLNVDKMTQLYDLFMEKDYPEQWPCDVTPNVHFSLGLFLAQYLCNGFNLADEAFLTYDDYYYSTGGKAFRFKRKKTTERSEDGAEVIIPIIEPLQNIINDIGAKPEKGALVFPEILKGAETTEEKHRRIQQENQNVRKRLHMICKDIFGWEERISGTWARHSFATNLRNAGVDMQYISESMGHSTQKTVTQLYLSSYPLNKQFEYNSRLLRLEDEPTIDDIPNMTKEQMQALLIKMMSNK</sequence>
<dbReference type="PANTHER" id="PTHR30349">
    <property type="entry name" value="PHAGE INTEGRASE-RELATED"/>
    <property type="match status" value="1"/>
</dbReference>
<name>A0A7K0KIW3_9BACT</name>
<dbReference type="InterPro" id="IPR013762">
    <property type="entry name" value="Integrase-like_cat_sf"/>
</dbReference>
<comment type="similarity">
    <text evidence="1">Belongs to the 'phage' integrase family.</text>
</comment>
<evidence type="ECO:0000313" key="5">
    <source>
        <dbReference type="EMBL" id="MST85866.1"/>
    </source>
</evidence>
<dbReference type="Proteomes" id="UP000438914">
    <property type="component" value="Unassembled WGS sequence"/>
</dbReference>
<organism evidence="5 6">
    <name type="scientific">Hallella mizrahii</name>
    <dbReference type="NCBI Taxonomy" id="2606637"/>
    <lineage>
        <taxon>Bacteria</taxon>
        <taxon>Pseudomonadati</taxon>
        <taxon>Bacteroidota</taxon>
        <taxon>Bacteroidia</taxon>
        <taxon>Bacteroidales</taxon>
        <taxon>Prevotellaceae</taxon>
        <taxon>Hallella</taxon>
    </lineage>
</organism>
<dbReference type="EMBL" id="VUNG01000058">
    <property type="protein sequence ID" value="MST85866.1"/>
    <property type="molecule type" value="Genomic_DNA"/>
</dbReference>
<accession>A0A7K0KIW3</accession>
<dbReference type="InterPro" id="IPR050090">
    <property type="entry name" value="Tyrosine_recombinase_XerCD"/>
</dbReference>
<dbReference type="GO" id="GO:0015074">
    <property type="term" value="P:DNA integration"/>
    <property type="evidence" value="ECO:0007669"/>
    <property type="project" value="InterPro"/>
</dbReference>
<dbReference type="PROSITE" id="PS51898">
    <property type="entry name" value="TYR_RECOMBINASE"/>
    <property type="match status" value="1"/>
</dbReference>
<dbReference type="InterPro" id="IPR010998">
    <property type="entry name" value="Integrase_recombinase_N"/>
</dbReference>
<protein>
    <submittedName>
        <fullName evidence="5">Site-specific integrase</fullName>
    </submittedName>
</protein>
<keyword evidence="3" id="KW-0233">DNA recombination</keyword>
<evidence type="ECO:0000256" key="1">
    <source>
        <dbReference type="ARBA" id="ARBA00008857"/>
    </source>
</evidence>
<evidence type="ECO:0000256" key="2">
    <source>
        <dbReference type="ARBA" id="ARBA00023125"/>
    </source>
</evidence>
<dbReference type="Pfam" id="PF13102">
    <property type="entry name" value="Phage_int_SAM_5"/>
    <property type="match status" value="1"/>
</dbReference>
<evidence type="ECO:0000313" key="6">
    <source>
        <dbReference type="Proteomes" id="UP000438914"/>
    </source>
</evidence>
<evidence type="ECO:0000256" key="3">
    <source>
        <dbReference type="ARBA" id="ARBA00023172"/>
    </source>
</evidence>
<dbReference type="PANTHER" id="PTHR30349:SF64">
    <property type="entry name" value="PROPHAGE INTEGRASE INTD-RELATED"/>
    <property type="match status" value="1"/>
</dbReference>
<proteinExistence type="inferred from homology"/>
<dbReference type="GO" id="GO:0003677">
    <property type="term" value="F:DNA binding"/>
    <property type="evidence" value="ECO:0007669"/>
    <property type="project" value="UniProtKB-KW"/>
</dbReference>
<dbReference type="SUPFAM" id="SSF56349">
    <property type="entry name" value="DNA breaking-rejoining enzymes"/>
    <property type="match status" value="1"/>
</dbReference>